<proteinExistence type="predicted"/>
<dbReference type="AlphaFoldDB" id="A0A136J6A3"/>
<keyword evidence="3" id="KW-1185">Reference proteome</keyword>
<protein>
    <submittedName>
        <fullName evidence="2">Uncharacterized protein</fullName>
    </submittedName>
</protein>
<feature type="region of interest" description="Disordered" evidence="1">
    <location>
        <begin position="613"/>
        <end position="633"/>
    </location>
</feature>
<evidence type="ECO:0000256" key="1">
    <source>
        <dbReference type="SAM" id="MobiDB-lite"/>
    </source>
</evidence>
<evidence type="ECO:0000313" key="3">
    <source>
        <dbReference type="Proteomes" id="UP000070501"/>
    </source>
</evidence>
<sequence length="657" mass="70187">MSGIPGYNGENGFYTMPNGAQAGLPVNMTQQMLQTNSTLTVINEFKFLAAKSVRQSTIILAAFNGVAGFIVVIGILVHCYMAAARRREALDPKIAVLNCVRGPELYPFVLSIGIMVQAIMFGVAQGQGLNGVYLAARCPELSGVVWLAWFIVPYIQMVLGVEAAGRSLRSSNFRPKGRFAALKCGLLILVMTIGTGSVAIIVPAQPICFASLPWFIARWAVGAFVILTTATVVLAVSAIILFRQLSTHLLIENDQRIEGSRLVYFLALGAVSNALMIPFFFNIVFGSSAQMEPGNTLAMIVMVVANLSGVLNGALYLFLRRGSLATISPRGHRFVDLDDQIYKIQPRSPQQLDFNGHLKQPVPNVSNMKWLESSESVDSLKKGPAGFGGTAATYADANLRPDTTASMQNVQPPPMAMTGGTLAPTTYIVPQQEQKALPTIVHERNASDGSARHQSTAYSVFPSNRQESVQSFGGLLLPSTTYNPNQESALVSPTSPGAGYDFLQPPPKMKNHRRGSSLASSATVRIGLRISNVDDMRAIAVNRQTTESSAAGAGALLAAVAAMPAMPSMASSGNTSGIPFSPRQHDQDLDRYSTATDTNKALPLVPAISPTKTVSPRGVGFNLPRRGPSPMEETAIPAPLRVRDGSSELRGPGNAWI</sequence>
<dbReference type="InParanoid" id="A0A136J6A3"/>
<organism evidence="2 3">
    <name type="scientific">Microdochium bolleyi</name>
    <dbReference type="NCBI Taxonomy" id="196109"/>
    <lineage>
        <taxon>Eukaryota</taxon>
        <taxon>Fungi</taxon>
        <taxon>Dikarya</taxon>
        <taxon>Ascomycota</taxon>
        <taxon>Pezizomycotina</taxon>
        <taxon>Sordariomycetes</taxon>
        <taxon>Xylariomycetidae</taxon>
        <taxon>Xylariales</taxon>
        <taxon>Microdochiaceae</taxon>
        <taxon>Microdochium</taxon>
    </lineage>
</organism>
<dbReference type="Proteomes" id="UP000070501">
    <property type="component" value="Unassembled WGS sequence"/>
</dbReference>
<accession>A0A136J6A3</accession>
<dbReference type="OrthoDB" id="5368516at2759"/>
<reference evidence="3" key="1">
    <citation type="submission" date="2016-02" db="EMBL/GenBank/DDBJ databases">
        <title>Draft genome sequence of Microdochium bolleyi, a fungal endophyte of beachgrass.</title>
        <authorList>
            <consortium name="DOE Joint Genome Institute"/>
            <person name="David A.S."/>
            <person name="May G."/>
            <person name="Haridas S."/>
            <person name="Lim J."/>
            <person name="Wang M."/>
            <person name="Labutti K."/>
            <person name="Lipzen A."/>
            <person name="Barry K."/>
            <person name="Grigoriev I.V."/>
        </authorList>
    </citation>
    <scope>NUCLEOTIDE SEQUENCE [LARGE SCALE GENOMIC DNA]</scope>
    <source>
        <strain evidence="3">J235TASD1</strain>
    </source>
</reference>
<dbReference type="EMBL" id="KQ964248">
    <property type="protein sequence ID" value="KXJ92667.1"/>
    <property type="molecule type" value="Genomic_DNA"/>
</dbReference>
<gene>
    <name evidence="2" type="ORF">Micbo1qcDRAFT_50182</name>
</gene>
<name>A0A136J6A3_9PEZI</name>
<evidence type="ECO:0000313" key="2">
    <source>
        <dbReference type="EMBL" id="KXJ92667.1"/>
    </source>
</evidence>
<dbReference type="STRING" id="196109.A0A136J6A3"/>